<organism evidence="2 3">
    <name type="scientific">Dendrothele bispora (strain CBS 962.96)</name>
    <dbReference type="NCBI Taxonomy" id="1314807"/>
    <lineage>
        <taxon>Eukaryota</taxon>
        <taxon>Fungi</taxon>
        <taxon>Dikarya</taxon>
        <taxon>Basidiomycota</taxon>
        <taxon>Agaricomycotina</taxon>
        <taxon>Agaricomycetes</taxon>
        <taxon>Agaricomycetidae</taxon>
        <taxon>Agaricales</taxon>
        <taxon>Agaricales incertae sedis</taxon>
        <taxon>Dendrothele</taxon>
    </lineage>
</organism>
<accession>A0A4S8M5T1</accession>
<dbReference type="OrthoDB" id="1600564at2759"/>
<evidence type="ECO:0000313" key="3">
    <source>
        <dbReference type="Proteomes" id="UP000297245"/>
    </source>
</evidence>
<dbReference type="Proteomes" id="UP000297245">
    <property type="component" value="Unassembled WGS sequence"/>
</dbReference>
<evidence type="ECO:0000256" key="1">
    <source>
        <dbReference type="SAM" id="MobiDB-lite"/>
    </source>
</evidence>
<dbReference type="Gene3D" id="3.40.50.1110">
    <property type="entry name" value="SGNH hydrolase"/>
    <property type="match status" value="1"/>
</dbReference>
<protein>
    <submittedName>
        <fullName evidence="2">Uncharacterized protein</fullName>
    </submittedName>
</protein>
<gene>
    <name evidence="2" type="ORF">K435DRAFT_857650</name>
</gene>
<dbReference type="InterPro" id="IPR036514">
    <property type="entry name" value="SGNH_hydro_sf"/>
</dbReference>
<proteinExistence type="predicted"/>
<feature type="region of interest" description="Disordered" evidence="1">
    <location>
        <begin position="7"/>
        <end position="30"/>
    </location>
</feature>
<reference evidence="2 3" key="1">
    <citation type="journal article" date="2019" name="Nat. Ecol. Evol.">
        <title>Megaphylogeny resolves global patterns of mushroom evolution.</title>
        <authorList>
            <person name="Varga T."/>
            <person name="Krizsan K."/>
            <person name="Foldi C."/>
            <person name="Dima B."/>
            <person name="Sanchez-Garcia M."/>
            <person name="Sanchez-Ramirez S."/>
            <person name="Szollosi G.J."/>
            <person name="Szarkandi J.G."/>
            <person name="Papp V."/>
            <person name="Albert L."/>
            <person name="Andreopoulos W."/>
            <person name="Angelini C."/>
            <person name="Antonin V."/>
            <person name="Barry K.W."/>
            <person name="Bougher N.L."/>
            <person name="Buchanan P."/>
            <person name="Buyck B."/>
            <person name="Bense V."/>
            <person name="Catcheside P."/>
            <person name="Chovatia M."/>
            <person name="Cooper J."/>
            <person name="Damon W."/>
            <person name="Desjardin D."/>
            <person name="Finy P."/>
            <person name="Geml J."/>
            <person name="Haridas S."/>
            <person name="Hughes K."/>
            <person name="Justo A."/>
            <person name="Karasinski D."/>
            <person name="Kautmanova I."/>
            <person name="Kiss B."/>
            <person name="Kocsube S."/>
            <person name="Kotiranta H."/>
            <person name="LaButti K.M."/>
            <person name="Lechner B.E."/>
            <person name="Liimatainen K."/>
            <person name="Lipzen A."/>
            <person name="Lukacs Z."/>
            <person name="Mihaltcheva S."/>
            <person name="Morgado L.N."/>
            <person name="Niskanen T."/>
            <person name="Noordeloos M.E."/>
            <person name="Ohm R.A."/>
            <person name="Ortiz-Santana B."/>
            <person name="Ovrebo C."/>
            <person name="Racz N."/>
            <person name="Riley R."/>
            <person name="Savchenko A."/>
            <person name="Shiryaev A."/>
            <person name="Soop K."/>
            <person name="Spirin V."/>
            <person name="Szebenyi C."/>
            <person name="Tomsovsky M."/>
            <person name="Tulloss R.E."/>
            <person name="Uehling J."/>
            <person name="Grigoriev I.V."/>
            <person name="Vagvolgyi C."/>
            <person name="Papp T."/>
            <person name="Martin F.M."/>
            <person name="Miettinen O."/>
            <person name="Hibbett D.S."/>
            <person name="Nagy L.G."/>
        </authorList>
    </citation>
    <scope>NUCLEOTIDE SEQUENCE [LARGE SCALE GENOMIC DNA]</scope>
    <source>
        <strain evidence="2 3">CBS 962.96</strain>
    </source>
</reference>
<dbReference type="EMBL" id="ML179156">
    <property type="protein sequence ID" value="THU97430.1"/>
    <property type="molecule type" value="Genomic_DNA"/>
</dbReference>
<evidence type="ECO:0000313" key="2">
    <source>
        <dbReference type="EMBL" id="THU97430.1"/>
    </source>
</evidence>
<sequence>MIEEAEKTIATADGMSTGDTGAGMDSDTGADTGSGNVMGDNYAYGGAMIDVNLAPPFTPTVLSMTDQINEFLITISRGAGSRPEIALRMCSWFSLFFYPKFNDFSHNYSDTLLDTEFALIQKLYDIGARNFLFLNVPPFQRSPYVFKSLEGSNMTAPILQAVTEDTKLVQRVQDLKAINTDVILPVQTHFKRLNLIPGQVTTFLWDSYEDFTKILDNPTQYGFRDTTMSGSDDDLSWE</sequence>
<keyword evidence="3" id="KW-1185">Reference proteome</keyword>
<dbReference type="AlphaFoldDB" id="A0A4S8M5T1"/>
<name>A0A4S8M5T1_DENBC</name>